<accession>A0A9W6HAC3</accession>
<evidence type="ECO:0000256" key="2">
    <source>
        <dbReference type="ARBA" id="ARBA00022741"/>
    </source>
</evidence>
<evidence type="ECO:0000256" key="1">
    <source>
        <dbReference type="ARBA" id="ARBA00022448"/>
    </source>
</evidence>
<dbReference type="PANTHER" id="PTHR43776">
    <property type="entry name" value="TRANSPORT ATP-BINDING PROTEIN"/>
    <property type="match status" value="1"/>
</dbReference>
<organism evidence="6 7">
    <name type="scientific">Leifsonia poae</name>
    <dbReference type="NCBI Taxonomy" id="110933"/>
    <lineage>
        <taxon>Bacteria</taxon>
        <taxon>Bacillati</taxon>
        <taxon>Actinomycetota</taxon>
        <taxon>Actinomycetes</taxon>
        <taxon>Micrococcales</taxon>
        <taxon>Microbacteriaceae</taxon>
        <taxon>Leifsonia</taxon>
    </lineage>
</organism>
<feature type="region of interest" description="Disordered" evidence="4">
    <location>
        <begin position="365"/>
        <end position="387"/>
    </location>
</feature>
<comment type="caution">
    <text evidence="6">The sequence shown here is derived from an EMBL/GenBank/DDBJ whole genome shotgun (WGS) entry which is preliminary data.</text>
</comment>
<dbReference type="SMART" id="SM00382">
    <property type="entry name" value="AAA"/>
    <property type="match status" value="1"/>
</dbReference>
<protein>
    <submittedName>
        <fullName evidence="6">Dipeptide/oligopeptide/nickel ABC transporter ATP-binding protein</fullName>
    </submittedName>
</protein>
<dbReference type="InterPro" id="IPR013563">
    <property type="entry name" value="Oligopep_ABC_C"/>
</dbReference>
<dbReference type="Pfam" id="PF08352">
    <property type="entry name" value="oligo_HPY"/>
    <property type="match status" value="1"/>
</dbReference>
<dbReference type="InterPro" id="IPR003593">
    <property type="entry name" value="AAA+_ATPase"/>
</dbReference>
<evidence type="ECO:0000313" key="6">
    <source>
        <dbReference type="EMBL" id="GLJ76642.1"/>
    </source>
</evidence>
<proteinExistence type="predicted"/>
<dbReference type="SUPFAM" id="SSF52540">
    <property type="entry name" value="P-loop containing nucleoside triphosphate hydrolases"/>
    <property type="match status" value="1"/>
</dbReference>
<dbReference type="InterPro" id="IPR017871">
    <property type="entry name" value="ABC_transporter-like_CS"/>
</dbReference>
<reference evidence="6" key="1">
    <citation type="journal article" date="2014" name="Int. J. Syst. Evol. Microbiol.">
        <title>Complete genome sequence of Corynebacterium casei LMG S-19264T (=DSM 44701T), isolated from a smear-ripened cheese.</title>
        <authorList>
            <consortium name="US DOE Joint Genome Institute (JGI-PGF)"/>
            <person name="Walter F."/>
            <person name="Albersmeier A."/>
            <person name="Kalinowski J."/>
            <person name="Ruckert C."/>
        </authorList>
    </citation>
    <scope>NUCLEOTIDE SEQUENCE</scope>
    <source>
        <strain evidence="6">VKM Ac-1401</strain>
    </source>
</reference>
<keyword evidence="7" id="KW-1185">Reference proteome</keyword>
<dbReference type="GO" id="GO:0005524">
    <property type="term" value="F:ATP binding"/>
    <property type="evidence" value="ECO:0007669"/>
    <property type="project" value="UniProtKB-KW"/>
</dbReference>
<dbReference type="GO" id="GO:0015833">
    <property type="term" value="P:peptide transport"/>
    <property type="evidence" value="ECO:0007669"/>
    <property type="project" value="InterPro"/>
</dbReference>
<evidence type="ECO:0000256" key="3">
    <source>
        <dbReference type="ARBA" id="ARBA00022840"/>
    </source>
</evidence>
<keyword evidence="1" id="KW-0813">Transport</keyword>
<sequence length="387" mass="42145">MSAVDAMTNAASSERGDVPVLEAVHVTKHFAVRGSLFRRGPRRVVHAVDDVSLSLHAGRIMALVGESGSGKSTFARLLAQLYPLTGGEVRYRGTAVRVRGGKALRAHVSRVQLILQDPFGSFNPVATIARTLSRAVRIHHPAKTAREQKAVIEDLLAQVNLRPARQFTEKFPHELSGGQLQRISIARALAANPDVFLADEPVSSLDVSIRLGVLNLLRRLVEDRGVALLYVTHDIASARYFAEDTTVMYAGQLVEAGPSEQVTQNAAHPYTQLLISSAPDPSRDDDAAPRDIGQPPSLIDPPAGCRFHPRCPFAMERCATQAPPRFELENGQWANCWLYADDAEAAEGRAENAAVYRRTEVRPAGRIVRTGPANAPTHTTRTKGEQQ</sequence>
<dbReference type="EMBL" id="BSEN01000010">
    <property type="protein sequence ID" value="GLJ76642.1"/>
    <property type="molecule type" value="Genomic_DNA"/>
</dbReference>
<evidence type="ECO:0000313" key="7">
    <source>
        <dbReference type="Proteomes" id="UP001142372"/>
    </source>
</evidence>
<dbReference type="InterPro" id="IPR003439">
    <property type="entry name" value="ABC_transporter-like_ATP-bd"/>
</dbReference>
<dbReference type="InterPro" id="IPR027417">
    <property type="entry name" value="P-loop_NTPase"/>
</dbReference>
<evidence type="ECO:0000259" key="5">
    <source>
        <dbReference type="PROSITE" id="PS50893"/>
    </source>
</evidence>
<dbReference type="GO" id="GO:0055085">
    <property type="term" value="P:transmembrane transport"/>
    <property type="evidence" value="ECO:0007669"/>
    <property type="project" value="UniProtKB-ARBA"/>
</dbReference>
<dbReference type="PROSITE" id="PS50893">
    <property type="entry name" value="ABC_TRANSPORTER_2"/>
    <property type="match status" value="1"/>
</dbReference>
<dbReference type="PANTHER" id="PTHR43776:SF8">
    <property type="entry name" value="ABC TRANSPORTER, ATP-BINDING PROTEIN"/>
    <property type="match status" value="1"/>
</dbReference>
<dbReference type="Pfam" id="PF00005">
    <property type="entry name" value="ABC_tran"/>
    <property type="match status" value="1"/>
</dbReference>
<dbReference type="GO" id="GO:0016887">
    <property type="term" value="F:ATP hydrolysis activity"/>
    <property type="evidence" value="ECO:0007669"/>
    <property type="project" value="InterPro"/>
</dbReference>
<keyword evidence="2" id="KW-0547">Nucleotide-binding</keyword>
<feature type="domain" description="ABC transporter" evidence="5">
    <location>
        <begin position="21"/>
        <end position="275"/>
    </location>
</feature>
<gene>
    <name evidence="6" type="ORF">GCM10017584_22160</name>
</gene>
<dbReference type="RefSeq" id="WP_271177300.1">
    <property type="nucleotide sequence ID" value="NZ_BAAAJO010000008.1"/>
</dbReference>
<dbReference type="Gene3D" id="3.40.50.300">
    <property type="entry name" value="P-loop containing nucleotide triphosphate hydrolases"/>
    <property type="match status" value="1"/>
</dbReference>
<dbReference type="NCBIfam" id="TIGR01727">
    <property type="entry name" value="oligo_HPY"/>
    <property type="match status" value="1"/>
</dbReference>
<dbReference type="CDD" id="cd03257">
    <property type="entry name" value="ABC_NikE_OppD_transporters"/>
    <property type="match status" value="1"/>
</dbReference>
<dbReference type="InterPro" id="IPR050319">
    <property type="entry name" value="ABC_transp_ATP-bind"/>
</dbReference>
<dbReference type="AlphaFoldDB" id="A0A9W6HAC3"/>
<dbReference type="PROSITE" id="PS00211">
    <property type="entry name" value="ABC_TRANSPORTER_1"/>
    <property type="match status" value="1"/>
</dbReference>
<name>A0A9W6HAC3_9MICO</name>
<dbReference type="Proteomes" id="UP001142372">
    <property type="component" value="Unassembled WGS sequence"/>
</dbReference>
<keyword evidence="3 6" id="KW-0067">ATP-binding</keyword>
<evidence type="ECO:0000256" key="4">
    <source>
        <dbReference type="SAM" id="MobiDB-lite"/>
    </source>
</evidence>
<reference evidence="6" key="2">
    <citation type="submission" date="2023-01" db="EMBL/GenBank/DDBJ databases">
        <authorList>
            <person name="Sun Q."/>
            <person name="Evtushenko L."/>
        </authorList>
    </citation>
    <scope>NUCLEOTIDE SEQUENCE</scope>
    <source>
        <strain evidence="6">VKM Ac-1401</strain>
    </source>
</reference>
<feature type="region of interest" description="Disordered" evidence="4">
    <location>
        <begin position="275"/>
        <end position="301"/>
    </location>
</feature>